<protein>
    <recommendedName>
        <fullName evidence="7">Endolytic murein transglycosylase</fullName>
        <ecNumber evidence="7">4.2.2.29</ecNumber>
    </recommendedName>
    <alternativeName>
        <fullName evidence="7">Peptidoglycan lytic transglycosylase</fullName>
    </alternativeName>
    <alternativeName>
        <fullName evidence="7">Peptidoglycan polymerization terminase</fullName>
    </alternativeName>
</protein>
<evidence type="ECO:0000256" key="2">
    <source>
        <dbReference type="ARBA" id="ARBA00022692"/>
    </source>
</evidence>
<keyword evidence="3 7" id="KW-1133">Transmembrane helix</keyword>
<sequence length="450" mass="48543">MKPKRAADSDDLDDFFAEPDPGHASRRFGPDDELGEDDFDAEPGERVAARAAEDDPDDDPEATRSLDAEEQPDDDDEDSILGLGEQSQRGAGSRWKSVIAVLLSIAIIGGGGYFGFQKASQAWTSFRGVDYDGAGDESTSVLVTIREGMTITEIGDTLAANQVVASSRAFVRVASGDGRSNSIHSGTYQMRQHMSAQAALDVLVDPANLATNLVTVPEGLRDSEVFTQLSQMTGLPVSDFEAAAKDTDALGLPDYAQDNVEGYLFPETYTYDPADSATDVLAKMVDQFKQVAAQEDLVDKAAALGRSPHDVVVVASIIEKETTNFDYGPQIAEVFYNRLDKGVKLQSDATVIYANNMSGRITTTDEERAIDSPYNTYVTDGLPPGAISNPGRDALHSALNPTTGDDMFFVAVNPDTGETKFAATEEEHAANVEEFQEWCRANADRCDEED</sequence>
<keyword evidence="6 7" id="KW-0961">Cell wall biogenesis/degradation</keyword>
<evidence type="ECO:0000256" key="1">
    <source>
        <dbReference type="ARBA" id="ARBA00022475"/>
    </source>
</evidence>
<dbReference type="HAMAP" id="MF_02065">
    <property type="entry name" value="MltG"/>
    <property type="match status" value="1"/>
</dbReference>
<comment type="function">
    <text evidence="7">Functions as a peptidoglycan terminase that cleaves nascent peptidoglycan strands endolytically to terminate their elongation.</text>
</comment>
<dbReference type="CDD" id="cd08010">
    <property type="entry name" value="MltG_like"/>
    <property type="match status" value="1"/>
</dbReference>
<dbReference type="GO" id="GO:0071555">
    <property type="term" value="P:cell wall organization"/>
    <property type="evidence" value="ECO:0007669"/>
    <property type="project" value="UniProtKB-KW"/>
</dbReference>
<keyword evidence="5 7" id="KW-0456">Lyase</keyword>
<dbReference type="PANTHER" id="PTHR30518">
    <property type="entry name" value="ENDOLYTIC MUREIN TRANSGLYCOSYLASE"/>
    <property type="match status" value="1"/>
</dbReference>
<reference evidence="10" key="1">
    <citation type="submission" date="2018-02" db="EMBL/GenBank/DDBJ databases">
        <authorList>
            <person name="Hornung B."/>
        </authorList>
    </citation>
    <scope>NUCLEOTIDE SEQUENCE [LARGE SCALE GENOMIC DNA]</scope>
</reference>
<dbReference type="PANTHER" id="PTHR30518:SF2">
    <property type="entry name" value="ENDOLYTIC MUREIN TRANSGLYCOSYLASE"/>
    <property type="match status" value="1"/>
</dbReference>
<feature type="site" description="Important for catalytic activity" evidence="7">
    <location>
        <position position="321"/>
    </location>
</feature>
<dbReference type="EC" id="4.2.2.29" evidence="7"/>
<name>A0A375I0H9_9ACTN</name>
<accession>A0A375I0H9</accession>
<evidence type="ECO:0000256" key="7">
    <source>
        <dbReference type="HAMAP-Rule" id="MF_02065"/>
    </source>
</evidence>
<dbReference type="GO" id="GO:0008932">
    <property type="term" value="F:lytic endotransglycosylase activity"/>
    <property type="evidence" value="ECO:0007669"/>
    <property type="project" value="UniProtKB-UniRule"/>
</dbReference>
<comment type="subcellular location">
    <subcellularLocation>
        <location evidence="7">Cell membrane</location>
        <topology evidence="7">Single-pass membrane protein</topology>
    </subcellularLocation>
</comment>
<dbReference type="AlphaFoldDB" id="A0A375I0H9"/>
<evidence type="ECO:0000313" key="10">
    <source>
        <dbReference type="Proteomes" id="UP000265962"/>
    </source>
</evidence>
<evidence type="ECO:0000256" key="8">
    <source>
        <dbReference type="SAM" id="MobiDB-lite"/>
    </source>
</evidence>
<feature type="region of interest" description="Disordered" evidence="8">
    <location>
        <begin position="1"/>
        <end position="88"/>
    </location>
</feature>
<keyword evidence="2 7" id="KW-0812">Transmembrane</keyword>
<dbReference type="NCBIfam" id="TIGR00247">
    <property type="entry name" value="endolytic transglycosylase MltG"/>
    <property type="match status" value="1"/>
</dbReference>
<keyword evidence="4 7" id="KW-0472">Membrane</keyword>
<dbReference type="GO" id="GO:0009252">
    <property type="term" value="P:peptidoglycan biosynthetic process"/>
    <property type="evidence" value="ECO:0007669"/>
    <property type="project" value="UniProtKB-UniRule"/>
</dbReference>
<comment type="catalytic activity">
    <reaction evidence="7">
        <text>a peptidoglycan chain = a peptidoglycan chain with N-acetyl-1,6-anhydromuramyl-[peptide] at the reducing end + a peptidoglycan chain with N-acetylglucosamine at the non-reducing end.</text>
        <dbReference type="EC" id="4.2.2.29"/>
    </reaction>
</comment>
<feature type="compositionally biased region" description="Acidic residues" evidence="8">
    <location>
        <begin position="68"/>
        <end position="79"/>
    </location>
</feature>
<evidence type="ECO:0000256" key="6">
    <source>
        <dbReference type="ARBA" id="ARBA00023316"/>
    </source>
</evidence>
<feature type="compositionally biased region" description="Acidic residues" evidence="8">
    <location>
        <begin position="31"/>
        <end position="42"/>
    </location>
</feature>
<evidence type="ECO:0000313" key="9">
    <source>
        <dbReference type="EMBL" id="SPF67071.1"/>
    </source>
</evidence>
<dbReference type="Gene3D" id="3.30.1490.480">
    <property type="entry name" value="Endolytic murein transglycosylase"/>
    <property type="match status" value="1"/>
</dbReference>
<keyword evidence="10" id="KW-1185">Reference proteome</keyword>
<evidence type="ECO:0000256" key="4">
    <source>
        <dbReference type="ARBA" id="ARBA00023136"/>
    </source>
</evidence>
<dbReference type="Pfam" id="PF02618">
    <property type="entry name" value="YceG"/>
    <property type="match status" value="1"/>
</dbReference>
<feature type="compositionally biased region" description="Basic and acidic residues" evidence="8">
    <location>
        <begin position="43"/>
        <end position="53"/>
    </location>
</feature>
<comment type="similarity">
    <text evidence="7">Belongs to the transglycosylase MltG family.</text>
</comment>
<dbReference type="InterPro" id="IPR003770">
    <property type="entry name" value="MLTG-like"/>
</dbReference>
<evidence type="ECO:0000256" key="5">
    <source>
        <dbReference type="ARBA" id="ARBA00023239"/>
    </source>
</evidence>
<dbReference type="GO" id="GO:0005886">
    <property type="term" value="C:plasma membrane"/>
    <property type="evidence" value="ECO:0007669"/>
    <property type="project" value="UniProtKB-SubCell"/>
</dbReference>
<dbReference type="EMBL" id="OMOH01000001">
    <property type="protein sequence ID" value="SPF67071.1"/>
    <property type="molecule type" value="Genomic_DNA"/>
</dbReference>
<feature type="transmembrane region" description="Helical" evidence="7">
    <location>
        <begin position="98"/>
        <end position="116"/>
    </location>
</feature>
<dbReference type="OrthoDB" id="9814591at2"/>
<organism evidence="9 10">
    <name type="scientific">Propionibacterium ruminifibrarum</name>
    <dbReference type="NCBI Taxonomy" id="1962131"/>
    <lineage>
        <taxon>Bacteria</taxon>
        <taxon>Bacillati</taxon>
        <taxon>Actinomycetota</taxon>
        <taxon>Actinomycetes</taxon>
        <taxon>Propionibacteriales</taxon>
        <taxon>Propionibacteriaceae</taxon>
        <taxon>Propionibacterium</taxon>
    </lineage>
</organism>
<gene>
    <name evidence="7" type="primary">mltG</name>
    <name evidence="9" type="ORF">PROPJV5_0080</name>
</gene>
<proteinExistence type="inferred from homology"/>
<evidence type="ECO:0000256" key="3">
    <source>
        <dbReference type="ARBA" id="ARBA00022989"/>
    </source>
</evidence>
<dbReference type="Proteomes" id="UP000265962">
    <property type="component" value="Unassembled WGS sequence"/>
</dbReference>
<keyword evidence="1 7" id="KW-1003">Cell membrane</keyword>
<dbReference type="RefSeq" id="WP_119714378.1">
    <property type="nucleotide sequence ID" value="NZ_OMOH01000001.1"/>
</dbReference>